<comment type="caution">
    <text evidence="1">The sequence shown here is derived from an EMBL/GenBank/DDBJ whole genome shotgun (WGS) entry which is preliminary data.</text>
</comment>
<keyword evidence="2" id="KW-1185">Reference proteome</keyword>
<gene>
    <name evidence="1" type="ORF">LARSCL_LOCUS5264</name>
</gene>
<proteinExistence type="predicted"/>
<evidence type="ECO:0000313" key="1">
    <source>
        <dbReference type="EMBL" id="CAL1270392.1"/>
    </source>
</evidence>
<accession>A0AAV1ZF73</accession>
<name>A0AAV1ZF73_9ARAC</name>
<reference evidence="1 2" key="1">
    <citation type="submission" date="2024-04" db="EMBL/GenBank/DDBJ databases">
        <authorList>
            <person name="Rising A."/>
            <person name="Reimegard J."/>
            <person name="Sonavane S."/>
            <person name="Akerstrom W."/>
            <person name="Nylinder S."/>
            <person name="Hedman E."/>
            <person name="Kallberg Y."/>
        </authorList>
    </citation>
    <scope>NUCLEOTIDE SEQUENCE [LARGE SCALE GENOMIC DNA]</scope>
</reference>
<organism evidence="1 2">
    <name type="scientific">Larinioides sclopetarius</name>
    <dbReference type="NCBI Taxonomy" id="280406"/>
    <lineage>
        <taxon>Eukaryota</taxon>
        <taxon>Metazoa</taxon>
        <taxon>Ecdysozoa</taxon>
        <taxon>Arthropoda</taxon>
        <taxon>Chelicerata</taxon>
        <taxon>Arachnida</taxon>
        <taxon>Araneae</taxon>
        <taxon>Araneomorphae</taxon>
        <taxon>Entelegynae</taxon>
        <taxon>Araneoidea</taxon>
        <taxon>Araneidae</taxon>
        <taxon>Larinioides</taxon>
    </lineage>
</organism>
<protein>
    <submittedName>
        <fullName evidence="1">Uncharacterized protein</fullName>
    </submittedName>
</protein>
<sequence>MDALNIIFLNHQRTLTICMRTLLSVKIPNFGQMSGYLCLIIDYLLVCEN</sequence>
<evidence type="ECO:0000313" key="2">
    <source>
        <dbReference type="Proteomes" id="UP001497382"/>
    </source>
</evidence>
<dbReference type="Proteomes" id="UP001497382">
    <property type="component" value="Unassembled WGS sequence"/>
</dbReference>
<dbReference type="AlphaFoldDB" id="A0AAV1ZF73"/>
<dbReference type="EMBL" id="CAXIEN010000048">
    <property type="protein sequence ID" value="CAL1270392.1"/>
    <property type="molecule type" value="Genomic_DNA"/>
</dbReference>